<dbReference type="PANTHER" id="PTHR13266">
    <property type="entry name" value="PROTEASOME INHIBITOR"/>
    <property type="match status" value="1"/>
</dbReference>
<evidence type="ECO:0000256" key="1">
    <source>
        <dbReference type="ARBA" id="ARBA00006405"/>
    </source>
</evidence>
<gene>
    <name evidence="4" type="ORF">RchiOBHm_Chr4g0419261</name>
</gene>
<dbReference type="GO" id="GO:0000502">
    <property type="term" value="C:proteasome complex"/>
    <property type="evidence" value="ECO:0007669"/>
    <property type="project" value="UniProtKB-KW"/>
</dbReference>
<dbReference type="EMBL" id="PDCK01000042">
    <property type="protein sequence ID" value="PRQ38917.1"/>
    <property type="molecule type" value="Genomic_DNA"/>
</dbReference>
<evidence type="ECO:0000313" key="5">
    <source>
        <dbReference type="Proteomes" id="UP000238479"/>
    </source>
</evidence>
<evidence type="ECO:0000256" key="2">
    <source>
        <dbReference type="ARBA" id="ARBA00022942"/>
    </source>
</evidence>
<keyword evidence="5" id="KW-1185">Reference proteome</keyword>
<dbReference type="Proteomes" id="UP000238479">
    <property type="component" value="Chromosome 4"/>
</dbReference>
<dbReference type="InterPro" id="IPR045128">
    <property type="entry name" value="PI31-like"/>
</dbReference>
<dbReference type="Pfam" id="PF11566">
    <property type="entry name" value="PI31_Prot_N"/>
    <property type="match status" value="1"/>
</dbReference>
<dbReference type="STRING" id="74649.A0A2P6QXJ3"/>
<name>A0A2P6QXJ3_ROSCH</name>
<keyword evidence="2 4" id="KW-0647">Proteasome</keyword>
<dbReference type="Gene3D" id="3.40.1000.30">
    <property type="match status" value="1"/>
</dbReference>
<reference evidence="4 5" key="1">
    <citation type="journal article" date="2018" name="Nat. Genet.">
        <title>The Rosa genome provides new insights in the design of modern roses.</title>
        <authorList>
            <person name="Bendahmane M."/>
        </authorList>
    </citation>
    <scope>NUCLEOTIDE SEQUENCE [LARGE SCALE GENOMIC DNA]</scope>
    <source>
        <strain evidence="5">cv. Old Blush</strain>
    </source>
</reference>
<organism evidence="4 5">
    <name type="scientific">Rosa chinensis</name>
    <name type="common">China rose</name>
    <dbReference type="NCBI Taxonomy" id="74649"/>
    <lineage>
        <taxon>Eukaryota</taxon>
        <taxon>Viridiplantae</taxon>
        <taxon>Streptophyta</taxon>
        <taxon>Embryophyta</taxon>
        <taxon>Tracheophyta</taxon>
        <taxon>Spermatophyta</taxon>
        <taxon>Magnoliopsida</taxon>
        <taxon>eudicotyledons</taxon>
        <taxon>Gunneridae</taxon>
        <taxon>Pentapetalae</taxon>
        <taxon>rosids</taxon>
        <taxon>fabids</taxon>
        <taxon>Rosales</taxon>
        <taxon>Rosaceae</taxon>
        <taxon>Rosoideae</taxon>
        <taxon>Rosoideae incertae sedis</taxon>
        <taxon>Rosa</taxon>
    </lineage>
</organism>
<dbReference type="InterPro" id="IPR021625">
    <property type="entry name" value="PI31_Prot_N"/>
</dbReference>
<dbReference type="Gramene" id="PRQ38917">
    <property type="protein sequence ID" value="PRQ38917"/>
    <property type="gene ID" value="RchiOBHm_Chr4g0419261"/>
</dbReference>
<feature type="domain" description="PI31 proteasome regulator N-terminal" evidence="3">
    <location>
        <begin position="15"/>
        <end position="154"/>
    </location>
</feature>
<protein>
    <submittedName>
        <fullName evidence="4">Putative PI31 proteasome regulator</fullName>
    </submittedName>
</protein>
<proteinExistence type="inferred from homology"/>
<dbReference type="OrthoDB" id="1302279at2759"/>
<accession>A0A2P6QXJ3</accession>
<sequence length="219" mass="23582">MANEKSVMAVIRVARPSFRNKNDKVAFAVHAFFLASGYVLIATGPPAFSDSALLSSFSTCDEEVGTDQWNELDEEYAFLYAIPENKKLVLVKCLVINHKLLVDALAQGSSSETVHLQINVDDYVGESNNNGSSNLKNLETLVKSLDTQVLCKLDTCSSSNSNKASSSITSTTTEPGGTGRIYLSWPGAGMYTARGDYGAPPPAPGFFADRFAWNGSAFM</sequence>
<comment type="caution">
    <text evidence="4">The sequence shown here is derived from an EMBL/GenBank/DDBJ whole genome shotgun (WGS) entry which is preliminary data.</text>
</comment>
<dbReference type="AlphaFoldDB" id="A0A2P6QXJ3"/>
<evidence type="ECO:0000313" key="4">
    <source>
        <dbReference type="EMBL" id="PRQ38917.1"/>
    </source>
</evidence>
<evidence type="ECO:0000259" key="3">
    <source>
        <dbReference type="Pfam" id="PF11566"/>
    </source>
</evidence>
<dbReference type="GO" id="GO:0070628">
    <property type="term" value="F:proteasome binding"/>
    <property type="evidence" value="ECO:0007669"/>
    <property type="project" value="InterPro"/>
</dbReference>
<dbReference type="PANTHER" id="PTHR13266:SF1">
    <property type="entry name" value="PROTEASOME INHIBITOR PI31 SUBUNIT"/>
    <property type="match status" value="1"/>
</dbReference>
<dbReference type="GO" id="GO:0004866">
    <property type="term" value="F:endopeptidase inhibitor activity"/>
    <property type="evidence" value="ECO:0007669"/>
    <property type="project" value="InterPro"/>
</dbReference>
<comment type="similarity">
    <text evidence="1">Belongs to the proteasome inhibitor PI31 family.</text>
</comment>
<dbReference type="GO" id="GO:0043161">
    <property type="term" value="P:proteasome-mediated ubiquitin-dependent protein catabolic process"/>
    <property type="evidence" value="ECO:0007669"/>
    <property type="project" value="InterPro"/>
</dbReference>